<dbReference type="InterPro" id="IPR003329">
    <property type="entry name" value="Cytidylyl_trans"/>
</dbReference>
<name>A0A255ZVR4_9FLAO</name>
<keyword evidence="4" id="KW-0963">Cytoplasm</keyword>
<evidence type="ECO:0000256" key="3">
    <source>
        <dbReference type="ARBA" id="ARBA00022985"/>
    </source>
</evidence>
<sequence>MNCIAVIPARLESTRLPRKLLQDLGGEAVIVRTYRAVNETGLFDKVLVATDSEEIADVIKAAGGAVFMSLKAHESGSDRIAEAVKDLDCDVVINIQGDEPFVDATLLKQLVSVFENDVHRTVDVASVMTRLTEQGAIENPNHVKVVVDSKQHALYFSRLPIPYLREGGEKTIYFKHIGVYGFRKNALLSFAALPAGILENSEKLEQLRYLENGFRIKMVETEQQSIGIDTAADLELARTYLKNH</sequence>
<dbReference type="OrthoDB" id="9815559at2"/>
<keyword evidence="1 4" id="KW-0808">Transferase</keyword>
<dbReference type="Gene3D" id="3.90.550.10">
    <property type="entry name" value="Spore Coat Polysaccharide Biosynthesis Protein SpsA, Chain A"/>
    <property type="match status" value="1"/>
</dbReference>
<comment type="similarity">
    <text evidence="4">Belongs to the KdsB family.</text>
</comment>
<organism evidence="5 6">
    <name type="scientific">Flavobacterium aurantiibacter</name>
    <dbReference type="NCBI Taxonomy" id="2023067"/>
    <lineage>
        <taxon>Bacteria</taxon>
        <taxon>Pseudomonadati</taxon>
        <taxon>Bacteroidota</taxon>
        <taxon>Flavobacteriia</taxon>
        <taxon>Flavobacteriales</taxon>
        <taxon>Flavobacteriaceae</taxon>
        <taxon>Flavobacterium</taxon>
    </lineage>
</organism>
<dbReference type="SUPFAM" id="SSF53448">
    <property type="entry name" value="Nucleotide-diphospho-sugar transferases"/>
    <property type="match status" value="1"/>
</dbReference>
<dbReference type="EC" id="2.7.7.38" evidence="4"/>
<proteinExistence type="inferred from homology"/>
<dbReference type="GO" id="GO:0005829">
    <property type="term" value="C:cytosol"/>
    <property type="evidence" value="ECO:0007669"/>
    <property type="project" value="TreeGrafter"/>
</dbReference>
<dbReference type="Pfam" id="PF02348">
    <property type="entry name" value="CTP_transf_3"/>
    <property type="match status" value="1"/>
</dbReference>
<keyword evidence="6" id="KW-1185">Reference proteome</keyword>
<dbReference type="CDD" id="cd02517">
    <property type="entry name" value="CMP-KDO-Synthetase"/>
    <property type="match status" value="1"/>
</dbReference>
<dbReference type="InterPro" id="IPR004528">
    <property type="entry name" value="KdsB"/>
</dbReference>
<dbReference type="NCBIfam" id="NF009905">
    <property type="entry name" value="PRK13368.1"/>
    <property type="match status" value="1"/>
</dbReference>
<comment type="caution">
    <text evidence="5">The sequence shown here is derived from an EMBL/GenBank/DDBJ whole genome shotgun (WGS) entry which is preliminary data.</text>
</comment>
<dbReference type="AlphaFoldDB" id="A0A255ZVR4"/>
<dbReference type="NCBIfam" id="TIGR00466">
    <property type="entry name" value="kdsB"/>
    <property type="match status" value="1"/>
</dbReference>
<gene>
    <name evidence="4 5" type="primary">kdsB</name>
    <name evidence="5" type="ORF">CHX27_06080</name>
</gene>
<comment type="subcellular location">
    <subcellularLocation>
        <location evidence="4">Cytoplasm</location>
    </subcellularLocation>
</comment>
<dbReference type="PANTHER" id="PTHR42866">
    <property type="entry name" value="3-DEOXY-MANNO-OCTULOSONATE CYTIDYLYLTRANSFERASE"/>
    <property type="match status" value="1"/>
</dbReference>
<dbReference type="InterPro" id="IPR029044">
    <property type="entry name" value="Nucleotide-diphossugar_trans"/>
</dbReference>
<protein>
    <recommendedName>
        <fullName evidence="4">3-deoxy-manno-octulosonate cytidylyltransferase</fullName>
        <ecNumber evidence="4">2.7.7.38</ecNumber>
    </recommendedName>
    <alternativeName>
        <fullName evidence="4">CMP-2-keto-3-deoxyoctulosonic acid synthase</fullName>
        <shortName evidence="4">CKS</shortName>
        <shortName evidence="4">CMP-KDO synthase</shortName>
    </alternativeName>
</protein>
<dbReference type="RefSeq" id="WP_094485900.1">
    <property type="nucleotide sequence ID" value="NZ_NOXX01000181.1"/>
</dbReference>
<keyword evidence="3 4" id="KW-0448">Lipopolysaccharide biosynthesis</keyword>
<dbReference type="EMBL" id="NOXX01000181">
    <property type="protein sequence ID" value="OYQ45489.1"/>
    <property type="molecule type" value="Genomic_DNA"/>
</dbReference>
<dbReference type="GO" id="GO:0009103">
    <property type="term" value="P:lipopolysaccharide biosynthetic process"/>
    <property type="evidence" value="ECO:0007669"/>
    <property type="project" value="UniProtKB-UniRule"/>
</dbReference>
<comment type="pathway">
    <text evidence="4">Nucleotide-sugar biosynthesis; CMP-3-deoxy-D-manno-octulosonate biosynthesis; CMP-3-deoxy-D-manno-octulosonate from 3-deoxy-D-manno-octulosonate and CTP: step 1/1.</text>
</comment>
<dbReference type="NCBIfam" id="NF003952">
    <property type="entry name" value="PRK05450.1-5"/>
    <property type="match status" value="1"/>
</dbReference>
<comment type="function">
    <text evidence="4">Activates KDO (a required 8-carbon sugar) for incorporation into bacterial lipopolysaccharide in Gram-negative bacteria.</text>
</comment>
<dbReference type="GO" id="GO:0008690">
    <property type="term" value="F:3-deoxy-manno-octulosonate cytidylyltransferase activity"/>
    <property type="evidence" value="ECO:0007669"/>
    <property type="project" value="UniProtKB-UniRule"/>
</dbReference>
<dbReference type="UniPathway" id="UPA00358">
    <property type="reaction ID" value="UER00476"/>
</dbReference>
<keyword evidence="2 4" id="KW-0548">Nucleotidyltransferase</keyword>
<comment type="catalytic activity">
    <reaction evidence="4">
        <text>3-deoxy-alpha-D-manno-oct-2-ulosonate + CTP = CMP-3-deoxy-beta-D-manno-octulosonate + diphosphate</text>
        <dbReference type="Rhea" id="RHEA:23448"/>
        <dbReference type="ChEBI" id="CHEBI:33019"/>
        <dbReference type="ChEBI" id="CHEBI:37563"/>
        <dbReference type="ChEBI" id="CHEBI:85986"/>
        <dbReference type="ChEBI" id="CHEBI:85987"/>
        <dbReference type="EC" id="2.7.7.38"/>
    </reaction>
</comment>
<dbReference type="HAMAP" id="MF_00057">
    <property type="entry name" value="KdsB"/>
    <property type="match status" value="1"/>
</dbReference>
<dbReference type="Proteomes" id="UP000216035">
    <property type="component" value="Unassembled WGS sequence"/>
</dbReference>
<evidence type="ECO:0000256" key="2">
    <source>
        <dbReference type="ARBA" id="ARBA00022695"/>
    </source>
</evidence>
<evidence type="ECO:0000256" key="4">
    <source>
        <dbReference type="HAMAP-Rule" id="MF_00057"/>
    </source>
</evidence>
<dbReference type="GO" id="GO:0033468">
    <property type="term" value="P:CMP-keto-3-deoxy-D-manno-octulosonic acid biosynthetic process"/>
    <property type="evidence" value="ECO:0007669"/>
    <property type="project" value="UniProtKB-UniRule"/>
</dbReference>
<evidence type="ECO:0000313" key="5">
    <source>
        <dbReference type="EMBL" id="OYQ45489.1"/>
    </source>
</evidence>
<evidence type="ECO:0000256" key="1">
    <source>
        <dbReference type="ARBA" id="ARBA00022679"/>
    </source>
</evidence>
<reference evidence="5 6" key="1">
    <citation type="submission" date="2017-07" db="EMBL/GenBank/DDBJ databases">
        <title>Flavobacterium cyanobacteriorum sp. nov., isolated from cyanobacterial aggregates in a eutrophic lake.</title>
        <authorList>
            <person name="Cai H."/>
        </authorList>
    </citation>
    <scope>NUCLEOTIDE SEQUENCE [LARGE SCALE GENOMIC DNA]</scope>
    <source>
        <strain evidence="5 6">TH167</strain>
    </source>
</reference>
<accession>A0A255ZVR4</accession>
<dbReference type="PANTHER" id="PTHR42866:SF2">
    <property type="entry name" value="3-DEOXY-MANNO-OCTULOSONATE CYTIDYLYLTRANSFERASE, MITOCHONDRIAL"/>
    <property type="match status" value="1"/>
</dbReference>
<evidence type="ECO:0000313" key="6">
    <source>
        <dbReference type="Proteomes" id="UP000216035"/>
    </source>
</evidence>